<feature type="region of interest" description="Disordered" evidence="5">
    <location>
        <begin position="1"/>
        <end position="27"/>
    </location>
</feature>
<evidence type="ECO:0000256" key="5">
    <source>
        <dbReference type="SAM" id="MobiDB-lite"/>
    </source>
</evidence>
<name>A0A511TEC0_MYXFU</name>
<dbReference type="Gene3D" id="1.20.1740.10">
    <property type="entry name" value="Amino acid/polyamine transporter I"/>
    <property type="match status" value="1"/>
</dbReference>
<comment type="subcellular location">
    <subcellularLocation>
        <location evidence="1">Membrane</location>
        <topology evidence="1">Multi-pass membrane protein</topology>
    </subcellularLocation>
</comment>
<feature type="transmembrane region" description="Helical" evidence="6">
    <location>
        <begin position="205"/>
        <end position="224"/>
    </location>
</feature>
<dbReference type="GO" id="GO:0016020">
    <property type="term" value="C:membrane"/>
    <property type="evidence" value="ECO:0007669"/>
    <property type="project" value="UniProtKB-SubCell"/>
</dbReference>
<dbReference type="PANTHER" id="PTHR11785">
    <property type="entry name" value="AMINO ACID TRANSPORTER"/>
    <property type="match status" value="1"/>
</dbReference>
<feature type="transmembrane region" description="Helical" evidence="6">
    <location>
        <begin position="379"/>
        <end position="400"/>
    </location>
</feature>
<dbReference type="STRING" id="1334629.MFUL124B02_09235"/>
<evidence type="ECO:0000256" key="2">
    <source>
        <dbReference type="ARBA" id="ARBA00022692"/>
    </source>
</evidence>
<feature type="transmembrane region" description="Helical" evidence="6">
    <location>
        <begin position="175"/>
        <end position="193"/>
    </location>
</feature>
<evidence type="ECO:0000256" key="3">
    <source>
        <dbReference type="ARBA" id="ARBA00022989"/>
    </source>
</evidence>
<dbReference type="AlphaFoldDB" id="A0A511TEC0"/>
<dbReference type="GO" id="GO:0015179">
    <property type="term" value="F:L-amino acid transmembrane transporter activity"/>
    <property type="evidence" value="ECO:0007669"/>
    <property type="project" value="TreeGrafter"/>
</dbReference>
<feature type="transmembrane region" description="Helical" evidence="6">
    <location>
        <begin position="326"/>
        <end position="349"/>
    </location>
</feature>
<dbReference type="PIRSF" id="PIRSF006060">
    <property type="entry name" value="AA_transporter"/>
    <property type="match status" value="1"/>
</dbReference>
<feature type="transmembrane region" description="Helical" evidence="6">
    <location>
        <begin position="438"/>
        <end position="457"/>
    </location>
</feature>
<evidence type="ECO:0000256" key="6">
    <source>
        <dbReference type="SAM" id="Phobius"/>
    </source>
</evidence>
<evidence type="ECO:0000256" key="1">
    <source>
        <dbReference type="ARBA" id="ARBA00004141"/>
    </source>
</evidence>
<proteinExistence type="predicted"/>
<sequence length="509" mass="53145">MHAEESKGPEERGSSHAGPGLSLWLTPGLSNTVLRRGRMREQPASREQSTPGAARPLPSLRVLDVVALTVGVVLGAGIFKAPSLVAEQSASGAQMLLAWGLGGVASLVGALCYAELASAWPHPGGDYHYLYRALGRGPAFLFAWARLTIIPTGSIALLAFVFGDYASQLFSLGPASSSLYAAAMVVGLTAVNVAGVRQGTRTQNLLTLLEVLGVLAVILAGLVLAPPAAQTATTVPAAPSGTSWGLAMVFVLLTYGGWNEVAYLSAEMKRSRRGLAWALLVSIGVVTLLYLLVNLAYLRGLGLEGMAASEAVAADVMQRALGSTGAVVLSILIALSALTSANATVLTGARTQYAFGKDSLLFNALGQWHARANTPTRALLVQGAISLALVGLGALTRQGFQTMVEYTAPVFWLFFLLTGVSLLVLRVREPDAPRPFRVPLYPLTPLLFIAVCGYVLYSSLAYTGLGAVAGLVVLAVGGVLLAVEVARGRRSPRGVGMRARPFDSPKEAT</sequence>
<feature type="transmembrane region" description="Helical" evidence="6">
    <location>
        <begin position="65"/>
        <end position="85"/>
    </location>
</feature>
<evidence type="ECO:0000256" key="4">
    <source>
        <dbReference type="ARBA" id="ARBA00023136"/>
    </source>
</evidence>
<feature type="transmembrane region" description="Helical" evidence="6">
    <location>
        <begin position="139"/>
        <end position="163"/>
    </location>
</feature>
<comment type="caution">
    <text evidence="7">The sequence shown here is derived from an EMBL/GenBank/DDBJ whole genome shotgun (WGS) entry which is preliminary data.</text>
</comment>
<accession>A0A511TEC0</accession>
<keyword evidence="3 6" id="KW-1133">Transmembrane helix</keyword>
<dbReference type="InterPro" id="IPR002293">
    <property type="entry name" value="AA/rel_permease1"/>
</dbReference>
<dbReference type="Pfam" id="PF13520">
    <property type="entry name" value="AA_permease_2"/>
    <property type="match status" value="1"/>
</dbReference>
<feature type="compositionally biased region" description="Basic and acidic residues" evidence="5">
    <location>
        <begin position="1"/>
        <end position="14"/>
    </location>
</feature>
<reference evidence="7 8" key="1">
    <citation type="submission" date="2019-07" db="EMBL/GenBank/DDBJ databases">
        <title>Whole genome shotgun sequence of Myxococcus fulvus NBRC 100333.</title>
        <authorList>
            <person name="Hosoyama A."/>
            <person name="Uohara A."/>
            <person name="Ohji S."/>
            <person name="Ichikawa N."/>
        </authorList>
    </citation>
    <scope>NUCLEOTIDE SEQUENCE [LARGE SCALE GENOMIC DNA]</scope>
    <source>
        <strain evidence="7 8">NBRC 100333</strain>
    </source>
</reference>
<dbReference type="EMBL" id="BJXR01000049">
    <property type="protein sequence ID" value="GEN11742.1"/>
    <property type="molecule type" value="Genomic_DNA"/>
</dbReference>
<evidence type="ECO:0000313" key="7">
    <source>
        <dbReference type="EMBL" id="GEN11742.1"/>
    </source>
</evidence>
<feature type="transmembrane region" description="Helical" evidence="6">
    <location>
        <begin position="463"/>
        <end position="483"/>
    </location>
</feature>
<dbReference type="InterPro" id="IPR050598">
    <property type="entry name" value="AminoAcid_Transporter"/>
</dbReference>
<gene>
    <name evidence="7" type="ORF">MFU01_67790</name>
</gene>
<organism evidence="7 8">
    <name type="scientific">Myxococcus fulvus</name>
    <dbReference type="NCBI Taxonomy" id="33"/>
    <lineage>
        <taxon>Bacteria</taxon>
        <taxon>Pseudomonadati</taxon>
        <taxon>Myxococcota</taxon>
        <taxon>Myxococcia</taxon>
        <taxon>Myxococcales</taxon>
        <taxon>Cystobacterineae</taxon>
        <taxon>Myxococcaceae</taxon>
        <taxon>Myxococcus</taxon>
    </lineage>
</organism>
<feature type="transmembrane region" description="Helical" evidence="6">
    <location>
        <begin position="97"/>
        <end position="118"/>
    </location>
</feature>
<protein>
    <submittedName>
        <fullName evidence="7">Amino acid transporter</fullName>
    </submittedName>
</protein>
<keyword evidence="4 6" id="KW-0472">Membrane</keyword>
<feature type="transmembrane region" description="Helical" evidence="6">
    <location>
        <begin position="244"/>
        <end position="263"/>
    </location>
</feature>
<dbReference type="Proteomes" id="UP000321514">
    <property type="component" value="Unassembled WGS sequence"/>
</dbReference>
<dbReference type="PANTHER" id="PTHR11785:SF512">
    <property type="entry name" value="SOBREMESA, ISOFORM B"/>
    <property type="match status" value="1"/>
</dbReference>
<feature type="transmembrane region" description="Helical" evidence="6">
    <location>
        <begin position="406"/>
        <end position="426"/>
    </location>
</feature>
<evidence type="ECO:0000313" key="8">
    <source>
        <dbReference type="Proteomes" id="UP000321514"/>
    </source>
</evidence>
<keyword evidence="2 6" id="KW-0812">Transmembrane</keyword>
<feature type="transmembrane region" description="Helical" evidence="6">
    <location>
        <begin position="275"/>
        <end position="297"/>
    </location>
</feature>